<dbReference type="AlphaFoldDB" id="A0AAN6UN00"/>
<feature type="transmembrane region" description="Helical" evidence="1">
    <location>
        <begin position="69"/>
        <end position="88"/>
    </location>
</feature>
<reference evidence="2" key="2">
    <citation type="submission" date="2023-05" db="EMBL/GenBank/DDBJ databases">
        <authorList>
            <consortium name="Lawrence Berkeley National Laboratory"/>
            <person name="Steindorff A."/>
            <person name="Hensen N."/>
            <person name="Bonometti L."/>
            <person name="Westerberg I."/>
            <person name="Brannstrom I.O."/>
            <person name="Guillou S."/>
            <person name="Cros-Aarteil S."/>
            <person name="Calhoun S."/>
            <person name="Haridas S."/>
            <person name="Kuo A."/>
            <person name="Mondo S."/>
            <person name="Pangilinan J."/>
            <person name="Riley R."/>
            <person name="Labutti K."/>
            <person name="Andreopoulos B."/>
            <person name="Lipzen A."/>
            <person name="Chen C."/>
            <person name="Yanf M."/>
            <person name="Daum C."/>
            <person name="Ng V."/>
            <person name="Clum A."/>
            <person name="Ohm R."/>
            <person name="Martin F."/>
            <person name="Silar P."/>
            <person name="Natvig D."/>
            <person name="Lalanne C."/>
            <person name="Gautier V."/>
            <person name="Ament-Velasquez S.L."/>
            <person name="Kruys A."/>
            <person name="Hutchinson M.I."/>
            <person name="Powell A.J."/>
            <person name="Barry K."/>
            <person name="Miller A.N."/>
            <person name="Grigoriev I.V."/>
            <person name="Debuchy R."/>
            <person name="Gladieux P."/>
            <person name="Thoren M.H."/>
            <person name="Johannesson H."/>
        </authorList>
    </citation>
    <scope>NUCLEOTIDE SEQUENCE</scope>
    <source>
        <strain evidence="2">CBS 123565</strain>
    </source>
</reference>
<dbReference type="Proteomes" id="UP001304895">
    <property type="component" value="Unassembled WGS sequence"/>
</dbReference>
<proteinExistence type="predicted"/>
<keyword evidence="1" id="KW-0812">Transmembrane</keyword>
<protein>
    <submittedName>
        <fullName evidence="2">Uncharacterized protein</fullName>
    </submittedName>
</protein>
<name>A0AAN6UN00_9PEZI</name>
<evidence type="ECO:0000313" key="3">
    <source>
        <dbReference type="Proteomes" id="UP001304895"/>
    </source>
</evidence>
<organism evidence="2 3">
    <name type="scientific">Trichocladium antarcticum</name>
    <dbReference type="NCBI Taxonomy" id="1450529"/>
    <lineage>
        <taxon>Eukaryota</taxon>
        <taxon>Fungi</taxon>
        <taxon>Dikarya</taxon>
        <taxon>Ascomycota</taxon>
        <taxon>Pezizomycotina</taxon>
        <taxon>Sordariomycetes</taxon>
        <taxon>Sordariomycetidae</taxon>
        <taxon>Sordariales</taxon>
        <taxon>Chaetomiaceae</taxon>
        <taxon>Trichocladium</taxon>
    </lineage>
</organism>
<sequence>MLPTLVRRLAQAAKPQLNAAAANATKLKKVWPPDMKTMSTQQQLHFEKKYKRRVKLATARPQFDKAMQLAQLFTMALVVGYMALFMDWNGVPTPFDPLRENFYGFFGAFTKETKKLELREHHRPPQPESSD</sequence>
<evidence type="ECO:0000256" key="1">
    <source>
        <dbReference type="SAM" id="Phobius"/>
    </source>
</evidence>
<reference evidence="2" key="1">
    <citation type="journal article" date="2023" name="Mol. Phylogenet. Evol.">
        <title>Genome-scale phylogeny and comparative genomics of the fungal order Sordariales.</title>
        <authorList>
            <person name="Hensen N."/>
            <person name="Bonometti L."/>
            <person name="Westerberg I."/>
            <person name="Brannstrom I.O."/>
            <person name="Guillou S."/>
            <person name="Cros-Aarteil S."/>
            <person name="Calhoun S."/>
            <person name="Haridas S."/>
            <person name="Kuo A."/>
            <person name="Mondo S."/>
            <person name="Pangilinan J."/>
            <person name="Riley R."/>
            <person name="LaButti K."/>
            <person name="Andreopoulos B."/>
            <person name="Lipzen A."/>
            <person name="Chen C."/>
            <person name="Yan M."/>
            <person name="Daum C."/>
            <person name="Ng V."/>
            <person name="Clum A."/>
            <person name="Steindorff A."/>
            <person name="Ohm R.A."/>
            <person name="Martin F."/>
            <person name="Silar P."/>
            <person name="Natvig D.O."/>
            <person name="Lalanne C."/>
            <person name="Gautier V."/>
            <person name="Ament-Velasquez S.L."/>
            <person name="Kruys A."/>
            <person name="Hutchinson M.I."/>
            <person name="Powell A.J."/>
            <person name="Barry K."/>
            <person name="Miller A.N."/>
            <person name="Grigoriev I.V."/>
            <person name="Debuchy R."/>
            <person name="Gladieux P."/>
            <person name="Hiltunen Thoren M."/>
            <person name="Johannesson H."/>
        </authorList>
    </citation>
    <scope>NUCLEOTIDE SEQUENCE</scope>
    <source>
        <strain evidence="2">CBS 123565</strain>
    </source>
</reference>
<keyword evidence="1" id="KW-1133">Transmembrane helix</keyword>
<keyword evidence="3" id="KW-1185">Reference proteome</keyword>
<gene>
    <name evidence="2" type="ORF">BT67DRAFT_440618</name>
</gene>
<evidence type="ECO:0000313" key="2">
    <source>
        <dbReference type="EMBL" id="KAK4135749.1"/>
    </source>
</evidence>
<dbReference type="EMBL" id="MU853405">
    <property type="protein sequence ID" value="KAK4135749.1"/>
    <property type="molecule type" value="Genomic_DNA"/>
</dbReference>
<accession>A0AAN6UN00</accession>
<comment type="caution">
    <text evidence="2">The sequence shown here is derived from an EMBL/GenBank/DDBJ whole genome shotgun (WGS) entry which is preliminary data.</text>
</comment>
<keyword evidence="1" id="KW-0472">Membrane</keyword>